<keyword evidence="5" id="KW-1185">Reference proteome</keyword>
<keyword evidence="1" id="KW-0677">Repeat</keyword>
<dbReference type="OrthoDB" id="2335338at2759"/>
<dbReference type="PANTHER" id="PTHR44858">
    <property type="entry name" value="TETRATRICOPEPTIDE REPEAT PROTEIN 6"/>
    <property type="match status" value="1"/>
</dbReference>
<dbReference type="PANTHER" id="PTHR44858:SF1">
    <property type="entry name" value="UDP-N-ACETYLGLUCOSAMINE--PEPTIDE N-ACETYLGLUCOSAMINYLTRANSFERASE SPINDLY-RELATED"/>
    <property type="match status" value="1"/>
</dbReference>
<dbReference type="EMBL" id="CAJVPJ010001376">
    <property type="protein sequence ID" value="CAG8588670.1"/>
    <property type="molecule type" value="Genomic_DNA"/>
</dbReference>
<reference evidence="4" key="1">
    <citation type="submission" date="2021-06" db="EMBL/GenBank/DDBJ databases">
        <authorList>
            <person name="Kallberg Y."/>
            <person name="Tangrot J."/>
            <person name="Rosling A."/>
        </authorList>
    </citation>
    <scope>NUCLEOTIDE SEQUENCE</scope>
    <source>
        <strain evidence="4">IA702</strain>
    </source>
</reference>
<protein>
    <submittedName>
        <fullName evidence="4">7433_t:CDS:1</fullName>
    </submittedName>
</protein>
<accession>A0A9N9C1V8</accession>
<feature type="repeat" description="TPR" evidence="3">
    <location>
        <begin position="250"/>
        <end position="283"/>
    </location>
</feature>
<feature type="repeat" description="TPR" evidence="3">
    <location>
        <begin position="182"/>
        <end position="215"/>
    </location>
</feature>
<evidence type="ECO:0000313" key="4">
    <source>
        <dbReference type="EMBL" id="CAG8588670.1"/>
    </source>
</evidence>
<name>A0A9N9C1V8_9GLOM</name>
<dbReference type="Pfam" id="PF13181">
    <property type="entry name" value="TPR_8"/>
    <property type="match status" value="1"/>
</dbReference>
<dbReference type="Gene3D" id="1.25.40.10">
    <property type="entry name" value="Tetratricopeptide repeat domain"/>
    <property type="match status" value="5"/>
</dbReference>
<evidence type="ECO:0000256" key="2">
    <source>
        <dbReference type="ARBA" id="ARBA00022803"/>
    </source>
</evidence>
<evidence type="ECO:0000256" key="1">
    <source>
        <dbReference type="ARBA" id="ARBA00022737"/>
    </source>
</evidence>
<organism evidence="4 5">
    <name type="scientific">Paraglomus occultum</name>
    <dbReference type="NCBI Taxonomy" id="144539"/>
    <lineage>
        <taxon>Eukaryota</taxon>
        <taxon>Fungi</taxon>
        <taxon>Fungi incertae sedis</taxon>
        <taxon>Mucoromycota</taxon>
        <taxon>Glomeromycotina</taxon>
        <taxon>Glomeromycetes</taxon>
        <taxon>Paraglomerales</taxon>
        <taxon>Paraglomeraceae</taxon>
        <taxon>Paraglomus</taxon>
    </lineage>
</organism>
<dbReference type="InterPro" id="IPR019734">
    <property type="entry name" value="TPR_rpt"/>
</dbReference>
<evidence type="ECO:0000313" key="5">
    <source>
        <dbReference type="Proteomes" id="UP000789572"/>
    </source>
</evidence>
<dbReference type="Pfam" id="PF13174">
    <property type="entry name" value="TPR_6"/>
    <property type="match status" value="1"/>
</dbReference>
<feature type="repeat" description="TPR" evidence="3">
    <location>
        <begin position="284"/>
        <end position="317"/>
    </location>
</feature>
<sequence length="446" mass="51722">MTSLFWFRASNHGKLKLRGIDAYNKGHYTKAIKYLSDYLKKYPKSHSELICRAKAYINLQDYNAAKKDLDVIVEIQPNAIEAWILRSHVCRNLKMTDQVLFSLGWALDLDPANQEALFHRAVCYYTRYNYREALNDVNIYLYRAPNEVPAIKLRAQVYHGLMNMQRSIADLDKCEQINERDLEVMLLKARVYRTFLAYEDALVELNKALYIDPNNAMAIGMRGDIYACMKLFTKAISDFDRSLALDPYHPYILLRRGELCSRMKDYPAALLWFSRSLSKDPDNPKTLGWRAEIYFRIRQYDLAYRDAKKALDIHPSEPVALCAMGSILEERKDYEGAIKCWTSAITGSSRTASLYYKRASIYCRQKVYNLALADANTAVRLEPRIPYMNLRGVCYYRLGRYEQALADFAIVLQSEPGNNTVREYVNTIHNVNEQMSIHSGSYTYPM</sequence>
<feature type="repeat" description="TPR" evidence="3">
    <location>
        <begin position="216"/>
        <end position="249"/>
    </location>
</feature>
<dbReference type="Proteomes" id="UP000789572">
    <property type="component" value="Unassembled WGS sequence"/>
</dbReference>
<proteinExistence type="predicted"/>
<dbReference type="SMART" id="SM00028">
    <property type="entry name" value="TPR"/>
    <property type="match status" value="12"/>
</dbReference>
<dbReference type="PROSITE" id="PS50005">
    <property type="entry name" value="TPR"/>
    <property type="match status" value="5"/>
</dbReference>
<comment type="caution">
    <text evidence="4">The sequence shown here is derived from an EMBL/GenBank/DDBJ whole genome shotgun (WGS) entry which is preliminary data.</text>
</comment>
<gene>
    <name evidence="4" type="ORF">POCULU_LOCUS6857</name>
</gene>
<dbReference type="SUPFAM" id="SSF48452">
    <property type="entry name" value="TPR-like"/>
    <property type="match status" value="1"/>
</dbReference>
<dbReference type="Pfam" id="PF13432">
    <property type="entry name" value="TPR_16"/>
    <property type="match status" value="2"/>
</dbReference>
<keyword evidence="2 3" id="KW-0802">TPR repeat</keyword>
<evidence type="ECO:0000256" key="3">
    <source>
        <dbReference type="PROSITE-ProRule" id="PRU00339"/>
    </source>
</evidence>
<dbReference type="InterPro" id="IPR050498">
    <property type="entry name" value="Ycf3"/>
</dbReference>
<feature type="repeat" description="TPR" evidence="3">
    <location>
        <begin position="385"/>
        <end position="418"/>
    </location>
</feature>
<dbReference type="InterPro" id="IPR011990">
    <property type="entry name" value="TPR-like_helical_dom_sf"/>
</dbReference>
<dbReference type="AlphaFoldDB" id="A0A9N9C1V8"/>